<proteinExistence type="predicted"/>
<organism evidence="2 3">
    <name type="scientific">Antricoccus suffuscus</name>
    <dbReference type="NCBI Taxonomy" id="1629062"/>
    <lineage>
        <taxon>Bacteria</taxon>
        <taxon>Bacillati</taxon>
        <taxon>Actinomycetota</taxon>
        <taxon>Actinomycetes</taxon>
        <taxon>Geodermatophilales</taxon>
        <taxon>Antricoccaceae</taxon>
        <taxon>Antricoccus</taxon>
    </lineage>
</organism>
<protein>
    <submittedName>
        <fullName evidence="2">Uncharacterized protein</fullName>
    </submittedName>
</protein>
<dbReference type="RefSeq" id="WP_106350813.1">
    <property type="nucleotide sequence ID" value="NZ_PVUE01000023.1"/>
</dbReference>
<dbReference type="EMBL" id="PVUE01000023">
    <property type="protein sequence ID" value="PRZ34796.1"/>
    <property type="molecule type" value="Genomic_DNA"/>
</dbReference>
<feature type="region of interest" description="Disordered" evidence="1">
    <location>
        <begin position="1"/>
        <end position="23"/>
    </location>
</feature>
<reference evidence="2 3" key="1">
    <citation type="submission" date="2018-03" db="EMBL/GenBank/DDBJ databases">
        <title>Genomic Encyclopedia of Archaeal and Bacterial Type Strains, Phase II (KMG-II): from individual species to whole genera.</title>
        <authorList>
            <person name="Goeker M."/>
        </authorList>
    </citation>
    <scope>NUCLEOTIDE SEQUENCE [LARGE SCALE GENOMIC DNA]</scope>
    <source>
        <strain evidence="2 3">DSM 100065</strain>
    </source>
</reference>
<comment type="caution">
    <text evidence="2">The sequence shown here is derived from an EMBL/GenBank/DDBJ whole genome shotgun (WGS) entry which is preliminary data.</text>
</comment>
<dbReference type="AlphaFoldDB" id="A0A2T0ZEM2"/>
<gene>
    <name evidence="2" type="ORF">CLV47_12328</name>
</gene>
<evidence type="ECO:0000256" key="1">
    <source>
        <dbReference type="SAM" id="MobiDB-lite"/>
    </source>
</evidence>
<name>A0A2T0ZEM2_9ACTN</name>
<keyword evidence="3" id="KW-1185">Reference proteome</keyword>
<dbReference type="OrthoDB" id="9798604at2"/>
<sequence length="102" mass="11310">MHRTRIRHIPADPALPASDDTRSHASPGFAGGYYFQTIRDDAALPVTQPGDLLYTELIIDDQHVKQSWWIAGEDYLLPITDDQLLDHLTAGVVEAAETLLCP</sequence>
<evidence type="ECO:0000313" key="3">
    <source>
        <dbReference type="Proteomes" id="UP000237752"/>
    </source>
</evidence>
<accession>A0A2T0ZEM2</accession>
<evidence type="ECO:0000313" key="2">
    <source>
        <dbReference type="EMBL" id="PRZ34796.1"/>
    </source>
</evidence>
<dbReference type="Proteomes" id="UP000237752">
    <property type="component" value="Unassembled WGS sequence"/>
</dbReference>